<dbReference type="AlphaFoldDB" id="A0AAN9RBK0"/>
<proteinExistence type="predicted"/>
<dbReference type="EMBL" id="JAYMYR010000004">
    <property type="protein sequence ID" value="KAK7369560.1"/>
    <property type="molecule type" value="Genomic_DNA"/>
</dbReference>
<reference evidence="1 2" key="1">
    <citation type="submission" date="2024-01" db="EMBL/GenBank/DDBJ databases">
        <title>The genomes of 5 underutilized Papilionoideae crops provide insights into root nodulation and disease resistanc.</title>
        <authorList>
            <person name="Jiang F."/>
        </authorList>
    </citation>
    <scope>NUCLEOTIDE SEQUENCE [LARGE SCALE GENOMIC DNA]</scope>
    <source>
        <strain evidence="1">JINMINGXINNONG_FW02</strain>
        <tissue evidence="1">Leaves</tissue>
    </source>
</reference>
<organism evidence="1 2">
    <name type="scientific">Phaseolus coccineus</name>
    <name type="common">Scarlet runner bean</name>
    <name type="synonym">Phaseolus multiflorus</name>
    <dbReference type="NCBI Taxonomy" id="3886"/>
    <lineage>
        <taxon>Eukaryota</taxon>
        <taxon>Viridiplantae</taxon>
        <taxon>Streptophyta</taxon>
        <taxon>Embryophyta</taxon>
        <taxon>Tracheophyta</taxon>
        <taxon>Spermatophyta</taxon>
        <taxon>Magnoliopsida</taxon>
        <taxon>eudicotyledons</taxon>
        <taxon>Gunneridae</taxon>
        <taxon>Pentapetalae</taxon>
        <taxon>rosids</taxon>
        <taxon>fabids</taxon>
        <taxon>Fabales</taxon>
        <taxon>Fabaceae</taxon>
        <taxon>Papilionoideae</taxon>
        <taxon>50 kb inversion clade</taxon>
        <taxon>NPAAA clade</taxon>
        <taxon>indigoferoid/millettioid clade</taxon>
        <taxon>Phaseoleae</taxon>
        <taxon>Phaseolus</taxon>
    </lineage>
</organism>
<evidence type="ECO:0000313" key="2">
    <source>
        <dbReference type="Proteomes" id="UP001374584"/>
    </source>
</evidence>
<gene>
    <name evidence="1" type="ORF">VNO80_11600</name>
</gene>
<evidence type="ECO:0000313" key="1">
    <source>
        <dbReference type="EMBL" id="KAK7369560.1"/>
    </source>
</evidence>
<sequence length="97" mass="11178">MGGKDGGKRYEILLVLEQRRLRRRIVEAHDKDDNVTVFNNMLGAPLYQNQTALSLNRVDLAQLEPKNSSKKDIFTFSLSLGDRNRCHDFIECKLRVS</sequence>
<name>A0AAN9RBK0_PHACN</name>
<dbReference type="Proteomes" id="UP001374584">
    <property type="component" value="Unassembled WGS sequence"/>
</dbReference>
<comment type="caution">
    <text evidence="1">The sequence shown here is derived from an EMBL/GenBank/DDBJ whole genome shotgun (WGS) entry which is preliminary data.</text>
</comment>
<protein>
    <submittedName>
        <fullName evidence="1">Uncharacterized protein</fullName>
    </submittedName>
</protein>
<accession>A0AAN9RBK0</accession>
<keyword evidence="2" id="KW-1185">Reference proteome</keyword>